<gene>
    <name evidence="2" type="ORF">AKJ09_10419</name>
</gene>
<keyword evidence="3" id="KW-1185">Reference proteome</keyword>
<feature type="signal peptide" evidence="1">
    <location>
        <begin position="1"/>
        <end position="28"/>
    </location>
</feature>
<dbReference type="STRING" id="1391654.AKJ09_10419"/>
<protein>
    <submittedName>
        <fullName evidence="2">Uncharacterized protein</fullName>
    </submittedName>
</protein>
<sequence>MKLSLTRTPLLLLLAACAASATACTADASDDGAAVGDEEDLTSLTARARRLDFAGYVYVAEGTSDYAIVSEVKRQTQSAFGALREGNVGVNSRELKDVNPATFLKTPVTVVDPANPGATTKMVKVAYTFTDNAVVPVPMATRSAISLGLLGRNYQSQSDRILRECTTGDAHAREFQSSIWYVFDPALSSCKTAMATEQQKIDADRHGLAEGQVPLSEVNRLYIPMTANLKTTSASTATKYPEYDRLYAGGVEPGKLVIGMVSGMMADWAAGERHEVYEDQGYEMWYGGLREIFKARPNFKLASVEGVANPLSYSVGGTSVTFASFDDMVAFELDNKNPAGVTYANRNELRKQIATTLVKRWITFEVPVQVKIGATTKPLTIKLQSYFGAETDATPHKRGIKTSDIFVYNGHSYIGYGPLDPSRFTTADFPASYQVLMINGCVSYNYYEKDYIPLKAGGTKNLDLVTNGLESWVNESGEAMGRFVGSFIDGKINSYNQILKNSQFTYFGYDWGMDALRVVDGELDNKYKPTKTPISLQ</sequence>
<dbReference type="EMBL" id="CP012333">
    <property type="protein sequence ID" value="AKV03756.1"/>
    <property type="molecule type" value="Genomic_DNA"/>
</dbReference>
<dbReference type="AlphaFoldDB" id="A0A0K1QDB1"/>
<dbReference type="Proteomes" id="UP000064967">
    <property type="component" value="Chromosome"/>
</dbReference>
<dbReference type="OrthoDB" id="5500700at2"/>
<evidence type="ECO:0000313" key="3">
    <source>
        <dbReference type="Proteomes" id="UP000064967"/>
    </source>
</evidence>
<keyword evidence="1" id="KW-0732">Signal</keyword>
<evidence type="ECO:0000256" key="1">
    <source>
        <dbReference type="SAM" id="SignalP"/>
    </source>
</evidence>
<proteinExistence type="predicted"/>
<name>A0A0K1QDB1_9BACT</name>
<feature type="chain" id="PRO_5005467260" evidence="1">
    <location>
        <begin position="29"/>
        <end position="537"/>
    </location>
</feature>
<accession>A0A0K1QDB1</accession>
<dbReference type="PROSITE" id="PS51257">
    <property type="entry name" value="PROKAR_LIPOPROTEIN"/>
    <property type="match status" value="1"/>
</dbReference>
<evidence type="ECO:0000313" key="2">
    <source>
        <dbReference type="EMBL" id="AKV03756.1"/>
    </source>
</evidence>
<reference evidence="2 3" key="1">
    <citation type="submission" date="2015-08" db="EMBL/GenBank/DDBJ databases">
        <authorList>
            <person name="Babu N.S."/>
            <person name="Beckwith C.J."/>
            <person name="Beseler K.G."/>
            <person name="Brison A."/>
            <person name="Carone J.V."/>
            <person name="Caskin T.P."/>
            <person name="Diamond M."/>
            <person name="Durham M.E."/>
            <person name="Foxe J.M."/>
            <person name="Go M."/>
            <person name="Henderson B.A."/>
            <person name="Jones I.B."/>
            <person name="McGettigan J.A."/>
            <person name="Micheletti S.J."/>
            <person name="Nasrallah M.E."/>
            <person name="Ortiz D."/>
            <person name="Piller C.R."/>
            <person name="Privatt S.R."/>
            <person name="Schneider S.L."/>
            <person name="Sharp S."/>
            <person name="Smith T.C."/>
            <person name="Stanton J.D."/>
            <person name="Ullery H.E."/>
            <person name="Wilson R.J."/>
            <person name="Serrano M.G."/>
            <person name="Buck G."/>
            <person name="Lee V."/>
            <person name="Wang Y."/>
            <person name="Carvalho R."/>
            <person name="Voegtly L."/>
            <person name="Shi R."/>
            <person name="Duckworth R."/>
            <person name="Johnson A."/>
            <person name="Loviza R."/>
            <person name="Walstead R."/>
            <person name="Shah Z."/>
            <person name="Kiflezghi M."/>
            <person name="Wade K."/>
            <person name="Ball S.L."/>
            <person name="Bradley K.W."/>
            <person name="Asai D.J."/>
            <person name="Bowman C.A."/>
            <person name="Russell D.A."/>
            <person name="Pope W.H."/>
            <person name="Jacobs-Sera D."/>
            <person name="Hendrix R.W."/>
            <person name="Hatfull G.F."/>
        </authorList>
    </citation>
    <scope>NUCLEOTIDE SEQUENCE [LARGE SCALE GENOMIC DNA]</scope>
    <source>
        <strain evidence="2 3">DSM 27648</strain>
    </source>
</reference>
<dbReference type="RefSeq" id="WP_146654476.1">
    <property type="nucleotide sequence ID" value="NZ_CP012333.1"/>
</dbReference>
<organism evidence="2 3">
    <name type="scientific">Labilithrix luteola</name>
    <dbReference type="NCBI Taxonomy" id="1391654"/>
    <lineage>
        <taxon>Bacteria</taxon>
        <taxon>Pseudomonadati</taxon>
        <taxon>Myxococcota</taxon>
        <taxon>Polyangia</taxon>
        <taxon>Polyangiales</taxon>
        <taxon>Labilitrichaceae</taxon>
        <taxon>Labilithrix</taxon>
    </lineage>
</organism>
<dbReference type="KEGG" id="llu:AKJ09_10419"/>